<organism evidence="2 3">
    <name type="scientific">Bacillus cereus</name>
    <dbReference type="NCBI Taxonomy" id="1396"/>
    <lineage>
        <taxon>Bacteria</taxon>
        <taxon>Bacillati</taxon>
        <taxon>Bacillota</taxon>
        <taxon>Bacilli</taxon>
        <taxon>Bacillales</taxon>
        <taxon>Bacillaceae</taxon>
        <taxon>Bacillus</taxon>
        <taxon>Bacillus cereus group</taxon>
    </lineage>
</organism>
<dbReference type="Proteomes" id="UP000464780">
    <property type="component" value="Chromosome"/>
</dbReference>
<dbReference type="InterPro" id="IPR003646">
    <property type="entry name" value="SH3-like_bac-type"/>
</dbReference>
<gene>
    <name evidence="2" type="ORF">C1N66_00165</name>
</gene>
<evidence type="ECO:0000313" key="2">
    <source>
        <dbReference type="EMBL" id="QHV47266.2"/>
    </source>
</evidence>
<evidence type="ECO:0000313" key="3">
    <source>
        <dbReference type="Proteomes" id="UP000464780"/>
    </source>
</evidence>
<reference evidence="2 3" key="1">
    <citation type="submission" date="2018-03" db="EMBL/GenBank/DDBJ databases">
        <title>The complete genome of bacterial strain SGAir0260.</title>
        <authorList>
            <person name="Schuster S.C."/>
        </authorList>
    </citation>
    <scope>NUCLEOTIDE SEQUENCE [LARGE SCALE GENOMIC DNA]</scope>
    <source>
        <strain evidence="2 3">SGAir0260</strain>
    </source>
</reference>
<protein>
    <submittedName>
        <fullName evidence="2">SH3 domain-containing protein</fullName>
    </submittedName>
</protein>
<dbReference type="Gene3D" id="2.30.30.40">
    <property type="entry name" value="SH3 Domains"/>
    <property type="match status" value="1"/>
</dbReference>
<dbReference type="AlphaFoldDB" id="A0AB73UTS5"/>
<dbReference type="EMBL" id="CP028009">
    <property type="protein sequence ID" value="QHV47266.2"/>
    <property type="molecule type" value="Genomic_DNA"/>
</dbReference>
<feature type="domain" description="SH3b" evidence="1">
    <location>
        <begin position="3"/>
        <end position="37"/>
    </location>
</feature>
<evidence type="ECO:0000259" key="1">
    <source>
        <dbReference type="Pfam" id="PF08239"/>
    </source>
</evidence>
<name>A0AB73UTS5_BACCE</name>
<proteinExistence type="predicted"/>
<accession>A0AB73UTS5</accession>
<sequence length="47" mass="5560">MGHILKSQSLQIIDETTEWYEIRDNNREGYISKEYIKTEASIVNSKK</sequence>
<dbReference type="Pfam" id="PF08239">
    <property type="entry name" value="SH3_3"/>
    <property type="match status" value="1"/>
</dbReference>